<keyword evidence="3" id="KW-1185">Reference proteome</keyword>
<feature type="region of interest" description="Disordered" evidence="1">
    <location>
        <begin position="94"/>
        <end position="135"/>
    </location>
</feature>
<gene>
    <name evidence="2" type="ORF">NA56DRAFT_653525</name>
</gene>
<evidence type="ECO:0000256" key="1">
    <source>
        <dbReference type="SAM" id="MobiDB-lite"/>
    </source>
</evidence>
<evidence type="ECO:0000313" key="2">
    <source>
        <dbReference type="EMBL" id="PMD27671.1"/>
    </source>
</evidence>
<sequence>MSTKERRLCFYYTHSILDPSYPPVSALAIEGTVEYNLWTRGCQSQRLEAETSPGCQISNMIQSPSVCSEIMRWMKFILQLALANVRCECEWRKEQKQGQGAWSARKVTAPQRNEPRKEHRKEDTSIHEKLKGGEAGHGRRYFGFDDAIPHSVCTLNVQAKRETSAAGSH</sequence>
<feature type="compositionally biased region" description="Basic and acidic residues" evidence="1">
    <location>
        <begin position="113"/>
        <end position="135"/>
    </location>
</feature>
<name>A0A2J6QN23_9HELO</name>
<reference evidence="2 3" key="1">
    <citation type="submission" date="2016-05" db="EMBL/GenBank/DDBJ databases">
        <title>A degradative enzymes factory behind the ericoid mycorrhizal symbiosis.</title>
        <authorList>
            <consortium name="DOE Joint Genome Institute"/>
            <person name="Martino E."/>
            <person name="Morin E."/>
            <person name="Grelet G."/>
            <person name="Kuo A."/>
            <person name="Kohler A."/>
            <person name="Daghino S."/>
            <person name="Barry K."/>
            <person name="Choi C."/>
            <person name="Cichocki N."/>
            <person name="Clum A."/>
            <person name="Copeland A."/>
            <person name="Hainaut M."/>
            <person name="Haridas S."/>
            <person name="Labutti K."/>
            <person name="Lindquist E."/>
            <person name="Lipzen A."/>
            <person name="Khouja H.-R."/>
            <person name="Murat C."/>
            <person name="Ohm R."/>
            <person name="Olson A."/>
            <person name="Spatafora J."/>
            <person name="Veneault-Fourrey C."/>
            <person name="Henrissat B."/>
            <person name="Grigoriev I."/>
            <person name="Martin F."/>
            <person name="Perotto S."/>
        </authorList>
    </citation>
    <scope>NUCLEOTIDE SEQUENCE [LARGE SCALE GENOMIC DNA]</scope>
    <source>
        <strain evidence="2 3">UAMH 7357</strain>
    </source>
</reference>
<accession>A0A2J6QN23</accession>
<dbReference type="AlphaFoldDB" id="A0A2J6QN23"/>
<organism evidence="2 3">
    <name type="scientific">Hyaloscypha hepaticicola</name>
    <dbReference type="NCBI Taxonomy" id="2082293"/>
    <lineage>
        <taxon>Eukaryota</taxon>
        <taxon>Fungi</taxon>
        <taxon>Dikarya</taxon>
        <taxon>Ascomycota</taxon>
        <taxon>Pezizomycotina</taxon>
        <taxon>Leotiomycetes</taxon>
        <taxon>Helotiales</taxon>
        <taxon>Hyaloscyphaceae</taxon>
        <taxon>Hyaloscypha</taxon>
    </lineage>
</organism>
<dbReference type="EMBL" id="KZ613465">
    <property type="protein sequence ID" value="PMD27671.1"/>
    <property type="molecule type" value="Genomic_DNA"/>
</dbReference>
<dbReference type="Proteomes" id="UP000235672">
    <property type="component" value="Unassembled WGS sequence"/>
</dbReference>
<evidence type="ECO:0000313" key="3">
    <source>
        <dbReference type="Proteomes" id="UP000235672"/>
    </source>
</evidence>
<protein>
    <submittedName>
        <fullName evidence="2">Uncharacterized protein</fullName>
    </submittedName>
</protein>
<proteinExistence type="predicted"/>